<dbReference type="EMBL" id="CP016397">
    <property type="protein sequence ID" value="ASQ45104.1"/>
    <property type="molecule type" value="Genomic_DNA"/>
</dbReference>
<keyword evidence="8" id="KW-0698">rRNA processing</keyword>
<keyword evidence="5 8" id="KW-0489">Methyltransferase</keyword>
<evidence type="ECO:0000256" key="5">
    <source>
        <dbReference type="ARBA" id="ARBA00022603"/>
    </source>
</evidence>
<dbReference type="AlphaFoldDB" id="A0A222NZS2"/>
<accession>A0A222NZS2</accession>
<evidence type="ECO:0000256" key="8">
    <source>
        <dbReference type="PIRNR" id="PIRNR004553"/>
    </source>
</evidence>
<comment type="similarity">
    <text evidence="2 8">Belongs to the methyltransferase superfamily. RsmD family.</text>
</comment>
<dbReference type="Pfam" id="PF03602">
    <property type="entry name" value="Cons_hypoth95"/>
    <property type="match status" value="1"/>
</dbReference>
<dbReference type="NCBIfam" id="TIGR00095">
    <property type="entry name" value="16S rRNA (guanine(966)-N(2))-methyltransferase RsmD"/>
    <property type="match status" value="1"/>
</dbReference>
<dbReference type="PANTHER" id="PTHR43542:SF1">
    <property type="entry name" value="METHYLTRANSFERASE"/>
    <property type="match status" value="1"/>
</dbReference>
<dbReference type="Gene3D" id="3.40.50.150">
    <property type="entry name" value="Vaccinia Virus protein VP39"/>
    <property type="match status" value="1"/>
</dbReference>
<gene>
    <name evidence="9" type="primary">rsmD</name>
    <name evidence="9" type="ORF">clem_02715</name>
</gene>
<dbReference type="KEGG" id="lcd:clem_02715"/>
<keyword evidence="6 8" id="KW-0808">Transferase</keyword>
<dbReference type="Proteomes" id="UP000201728">
    <property type="component" value="Chromosome"/>
</dbReference>
<dbReference type="EC" id="2.1.1.171" evidence="3 8"/>
<proteinExistence type="inferred from homology"/>
<dbReference type="InterPro" id="IPR029063">
    <property type="entry name" value="SAM-dependent_MTases_sf"/>
</dbReference>
<dbReference type="InterPro" id="IPR004398">
    <property type="entry name" value="RNA_MeTrfase_RsmD"/>
</dbReference>
<protein>
    <recommendedName>
        <fullName evidence="4 8">Ribosomal RNA small subunit methyltransferase D</fullName>
        <ecNumber evidence="3 8">2.1.1.171</ecNumber>
    </recommendedName>
</protein>
<dbReference type="PANTHER" id="PTHR43542">
    <property type="entry name" value="METHYLTRANSFERASE"/>
    <property type="match status" value="1"/>
</dbReference>
<dbReference type="SUPFAM" id="SSF53335">
    <property type="entry name" value="S-adenosyl-L-methionine-dependent methyltransferases"/>
    <property type="match status" value="1"/>
</dbReference>
<evidence type="ECO:0000256" key="3">
    <source>
        <dbReference type="ARBA" id="ARBA00012141"/>
    </source>
</evidence>
<dbReference type="GO" id="GO:0003676">
    <property type="term" value="F:nucleic acid binding"/>
    <property type="evidence" value="ECO:0007669"/>
    <property type="project" value="InterPro"/>
</dbReference>
<name>A0A222NZS2_9GAMM</name>
<keyword evidence="8" id="KW-0949">S-adenosyl-L-methionine</keyword>
<dbReference type="GO" id="GO:0052913">
    <property type="term" value="F:16S rRNA (guanine(966)-N(2))-methyltransferase activity"/>
    <property type="evidence" value="ECO:0007669"/>
    <property type="project" value="UniProtKB-EC"/>
</dbReference>
<dbReference type="PIRSF" id="PIRSF004553">
    <property type="entry name" value="CHP00095"/>
    <property type="match status" value="1"/>
</dbReference>
<evidence type="ECO:0000256" key="7">
    <source>
        <dbReference type="ARBA" id="ARBA00048326"/>
    </source>
</evidence>
<dbReference type="OrthoDB" id="9803017at2"/>
<evidence type="ECO:0000256" key="4">
    <source>
        <dbReference type="ARBA" id="ARBA00013682"/>
    </source>
</evidence>
<organism evidence="9 10">
    <name type="scientific">Legionella clemsonensis</name>
    <dbReference type="NCBI Taxonomy" id="1867846"/>
    <lineage>
        <taxon>Bacteria</taxon>
        <taxon>Pseudomonadati</taxon>
        <taxon>Pseudomonadota</taxon>
        <taxon>Gammaproteobacteria</taxon>
        <taxon>Legionellales</taxon>
        <taxon>Legionellaceae</taxon>
        <taxon>Legionella</taxon>
    </lineage>
</organism>
<comment type="catalytic activity">
    <reaction evidence="7 8">
        <text>guanosine(966) in 16S rRNA + S-adenosyl-L-methionine = N(2)-methylguanosine(966) in 16S rRNA + S-adenosyl-L-homocysteine + H(+)</text>
        <dbReference type="Rhea" id="RHEA:23548"/>
        <dbReference type="Rhea" id="RHEA-COMP:10211"/>
        <dbReference type="Rhea" id="RHEA-COMP:10212"/>
        <dbReference type="ChEBI" id="CHEBI:15378"/>
        <dbReference type="ChEBI" id="CHEBI:57856"/>
        <dbReference type="ChEBI" id="CHEBI:59789"/>
        <dbReference type="ChEBI" id="CHEBI:74269"/>
        <dbReference type="ChEBI" id="CHEBI:74481"/>
        <dbReference type="EC" id="2.1.1.171"/>
    </reaction>
</comment>
<keyword evidence="10" id="KW-1185">Reference proteome</keyword>
<dbReference type="CDD" id="cd02440">
    <property type="entry name" value="AdoMet_MTases"/>
    <property type="match status" value="1"/>
</dbReference>
<dbReference type="InterPro" id="IPR002052">
    <property type="entry name" value="DNA_methylase_N6_adenine_CS"/>
</dbReference>
<sequence>MKQTVRIIGGKYRGKKLYFPASEGLRPTPDRVKETLFNWLMHDIHGAHCLDAFAGSGALGFEAYSRGASRVVLVESSPEVCANLKQIAPTFNPTALSVVQSDAFDYFATSTERFDIIFLDPPFAKQYLEECLKILAHSDLLVPGGLVYLESADKISPDSTHWIEKKSKQAGQVIYGLYEKN</sequence>
<evidence type="ECO:0000313" key="9">
    <source>
        <dbReference type="EMBL" id="ASQ45104.1"/>
    </source>
</evidence>
<dbReference type="RefSeq" id="WP_094090196.1">
    <property type="nucleotide sequence ID" value="NZ_CP016397.1"/>
</dbReference>
<dbReference type="PROSITE" id="PS00092">
    <property type="entry name" value="N6_MTASE"/>
    <property type="match status" value="1"/>
</dbReference>
<comment type="function">
    <text evidence="1 8">Specifically methylates the guanine in position 966 of 16S rRNA in the assembled 30S particle.</text>
</comment>
<evidence type="ECO:0000256" key="6">
    <source>
        <dbReference type="ARBA" id="ARBA00022679"/>
    </source>
</evidence>
<evidence type="ECO:0000256" key="2">
    <source>
        <dbReference type="ARBA" id="ARBA00005269"/>
    </source>
</evidence>
<evidence type="ECO:0000256" key="1">
    <source>
        <dbReference type="ARBA" id="ARBA00002649"/>
    </source>
</evidence>
<reference evidence="10" key="1">
    <citation type="submission" date="2016-07" db="EMBL/GenBank/DDBJ databases">
        <authorList>
            <person name="Florea S."/>
            <person name="Webb J.S."/>
            <person name="Jaromczyk J."/>
            <person name="Schardl C.L."/>
        </authorList>
    </citation>
    <scope>NUCLEOTIDE SEQUENCE [LARGE SCALE GENOMIC DNA]</scope>
    <source>
        <strain evidence="10">CDC-D5610</strain>
    </source>
</reference>
<evidence type="ECO:0000313" key="10">
    <source>
        <dbReference type="Proteomes" id="UP000201728"/>
    </source>
</evidence>